<keyword evidence="10 11" id="KW-0030">Aminoacyl-tRNA synthetase</keyword>
<dbReference type="GO" id="GO:0008270">
    <property type="term" value="F:zinc ion binding"/>
    <property type="evidence" value="ECO:0007669"/>
    <property type="project" value="UniProtKB-UniRule"/>
</dbReference>
<evidence type="ECO:0000256" key="10">
    <source>
        <dbReference type="ARBA" id="ARBA00023146"/>
    </source>
</evidence>
<dbReference type="SUPFAM" id="SSF101353">
    <property type="entry name" value="Putative anticodon-binding domain of alanyl-tRNA synthetase (AlaRS)"/>
    <property type="match status" value="1"/>
</dbReference>
<evidence type="ECO:0000256" key="7">
    <source>
        <dbReference type="ARBA" id="ARBA00022840"/>
    </source>
</evidence>
<dbReference type="Pfam" id="PF02272">
    <property type="entry name" value="DHHA1"/>
    <property type="match status" value="1"/>
</dbReference>
<evidence type="ECO:0000256" key="2">
    <source>
        <dbReference type="ARBA" id="ARBA00022555"/>
    </source>
</evidence>
<dbReference type="Gene3D" id="3.10.310.40">
    <property type="match status" value="1"/>
</dbReference>
<comment type="function">
    <text evidence="11">Catalyzes the attachment of alanine to tRNA(Ala) in a two-step reaction: alanine is first activated by ATP to form Ala-AMP and then transferred to the acceptor end of tRNA(Ala). Also edits incorrectly charged Ser-tRNA(Ala) and Gly-tRNA(Ala) via its editing domain.</text>
</comment>
<evidence type="ECO:0000259" key="13">
    <source>
        <dbReference type="PROSITE" id="PS50860"/>
    </source>
</evidence>
<dbReference type="SUPFAM" id="SSF55681">
    <property type="entry name" value="Class II aaRS and biotin synthetases"/>
    <property type="match status" value="1"/>
</dbReference>
<evidence type="ECO:0000256" key="12">
    <source>
        <dbReference type="SAM" id="Coils"/>
    </source>
</evidence>
<dbReference type="InterPro" id="IPR003156">
    <property type="entry name" value="DHHA1_dom"/>
</dbReference>
<keyword evidence="2 11" id="KW-0820">tRNA-binding</keyword>
<sequence>MMKSAEIRQKFLDYFKSKGHMIVPSAPMVIKDDPTLMFTNAGMNQFKDIILGNVAPKNRRVADSQKCLRVSGKHNDLEEVGHDTYHHTMFEMLGNWSFGDYFKENAIAYAWEFLTDVMKLDKDRLYATVFEGNQDEGLAQDAEARKIWMHYLPEDRILFGNKKDNFWEMGDMGPCGPCSEIHIDLRPDVERALKPGRELVNKDHPLVIEIWNLVFMQYNRKADGSLENLPNHHVDTGMGFERLCMAVQGKTSNYDTDVFSPIIDEIARLSGIKYGEKEEADVAMRVVADHLRTIAFSITDGQLPSNVKAGYVIRRILRRAVRYAYTYLNQKDAFIYRLMPVLITVMGEHYPELKSQQVLIEKVIREEENAFLRTLDKGIRLLDRIIATTKEENFVTVPGNVAFELYDTYGFPLDLTELILREQGLVVNRREFQAEMAAQKARSRSAASVDTDDWIELINDDVQEFVGYDYTEVEVKITRYRKVVTKNKLFYHLVFNITPFYAEGGGQIGDSGLLIGKHEEIRILDTKKENGLTIHIVEKLPEDVLQTFVAKVDKDKRMLTANNHTATHLLDYALRKVLGTHVEQKGSYVSDEYLRFDFSHFQKMTDEELTEVASIVNRLIRRNLPLEEFRSIPIANAREMGALAVFGEKYGDLVRVIKYGDSIELCGGTHVAATGQIGFFKILSESSVSAGVRRIEAITADKAEEYINNTYRNLNEMVKILKSNKNLLESVRALVEENEGLKKETEKFAKESLRLFKERLKNESRMYRDIRVIIAPVIAEPAQIKDVAFQLKGEYDRLVFIAGGVIAGKPHLTIMFSNNLVDEFGLNAGQIVREAAQEIKGGGGGQPFFATAGGSDSEGIEKAIKKAEKLVMYKLNAEL</sequence>
<comment type="domain">
    <text evidence="11">Consists of three domains; the N-terminal catalytic domain, the editing domain and the C-terminal C-Ala domain. The editing domain removes incorrectly charged amino acids, while the C-Ala domain, along with tRNA(Ala), serves as a bridge to cooperatively bring together the editing and aminoacylation centers thus stimulating deacylation of misacylated tRNAs.</text>
</comment>
<evidence type="ECO:0000256" key="4">
    <source>
        <dbReference type="ARBA" id="ARBA00022723"/>
    </source>
</evidence>
<dbReference type="InterPro" id="IPR002318">
    <property type="entry name" value="Ala-tRNA-lgiase_IIc"/>
</dbReference>
<keyword evidence="8 11" id="KW-0694">RNA-binding</keyword>
<keyword evidence="4 11" id="KW-0479">Metal-binding</keyword>
<dbReference type="GO" id="GO:0005737">
    <property type="term" value="C:cytoplasm"/>
    <property type="evidence" value="ECO:0007669"/>
    <property type="project" value="UniProtKB-SubCell"/>
</dbReference>
<dbReference type="FunFam" id="3.30.54.20:FF:000001">
    <property type="entry name" value="Alanine--tRNA ligase"/>
    <property type="match status" value="1"/>
</dbReference>
<evidence type="ECO:0000256" key="11">
    <source>
        <dbReference type="HAMAP-Rule" id="MF_00036"/>
    </source>
</evidence>
<dbReference type="SUPFAM" id="SSF50447">
    <property type="entry name" value="Translation proteins"/>
    <property type="match status" value="1"/>
</dbReference>
<dbReference type="Gene3D" id="3.30.54.20">
    <property type="match status" value="1"/>
</dbReference>
<reference evidence="14" key="2">
    <citation type="submission" date="2021-04" db="EMBL/GenBank/DDBJ databases">
        <authorList>
            <person name="Gilroy R."/>
        </authorList>
    </citation>
    <scope>NUCLEOTIDE SEQUENCE</scope>
    <source>
        <strain evidence="14">23274</strain>
    </source>
</reference>
<dbReference type="FunFam" id="3.10.310.40:FF:000001">
    <property type="entry name" value="Alanine--tRNA ligase"/>
    <property type="match status" value="1"/>
</dbReference>
<comment type="catalytic activity">
    <reaction evidence="11">
        <text>tRNA(Ala) + L-alanine + ATP = L-alanyl-tRNA(Ala) + AMP + diphosphate</text>
        <dbReference type="Rhea" id="RHEA:12540"/>
        <dbReference type="Rhea" id="RHEA-COMP:9657"/>
        <dbReference type="Rhea" id="RHEA-COMP:9923"/>
        <dbReference type="ChEBI" id="CHEBI:30616"/>
        <dbReference type="ChEBI" id="CHEBI:33019"/>
        <dbReference type="ChEBI" id="CHEBI:57972"/>
        <dbReference type="ChEBI" id="CHEBI:78442"/>
        <dbReference type="ChEBI" id="CHEBI:78497"/>
        <dbReference type="ChEBI" id="CHEBI:456215"/>
        <dbReference type="EC" id="6.1.1.7"/>
    </reaction>
</comment>
<feature type="binding site" evidence="11">
    <location>
        <position position="564"/>
    </location>
    <ligand>
        <name>Zn(2+)</name>
        <dbReference type="ChEBI" id="CHEBI:29105"/>
    </ligand>
</feature>
<comment type="similarity">
    <text evidence="1 11">Belongs to the class-II aminoacyl-tRNA synthetase family.</text>
</comment>
<dbReference type="AlphaFoldDB" id="A0A9D1UZ73"/>
<dbReference type="InterPro" id="IPR018164">
    <property type="entry name" value="Ala-tRNA-synth_IIc_N"/>
</dbReference>
<dbReference type="InterPro" id="IPR009000">
    <property type="entry name" value="Transl_B-barrel_sf"/>
</dbReference>
<dbReference type="CDD" id="cd00673">
    <property type="entry name" value="AlaRS_core"/>
    <property type="match status" value="1"/>
</dbReference>
<dbReference type="GO" id="GO:0006419">
    <property type="term" value="P:alanyl-tRNA aminoacylation"/>
    <property type="evidence" value="ECO:0007669"/>
    <property type="project" value="UniProtKB-UniRule"/>
</dbReference>
<proteinExistence type="inferred from homology"/>
<dbReference type="PROSITE" id="PS50860">
    <property type="entry name" value="AA_TRNA_LIGASE_II_ALA"/>
    <property type="match status" value="1"/>
</dbReference>
<dbReference type="PRINTS" id="PR00980">
    <property type="entry name" value="TRNASYNTHALA"/>
</dbReference>
<keyword evidence="11" id="KW-0963">Cytoplasm</keyword>
<dbReference type="FunFam" id="3.30.930.10:FF:000011">
    <property type="entry name" value="Alanine--tRNA ligase, cytoplasmic"/>
    <property type="match status" value="1"/>
</dbReference>
<evidence type="ECO:0000256" key="1">
    <source>
        <dbReference type="ARBA" id="ARBA00008226"/>
    </source>
</evidence>
<dbReference type="PANTHER" id="PTHR11777">
    <property type="entry name" value="ALANYL-TRNA SYNTHETASE"/>
    <property type="match status" value="1"/>
</dbReference>
<dbReference type="Gene3D" id="3.30.930.10">
    <property type="entry name" value="Bira Bifunctional Protein, Domain 2"/>
    <property type="match status" value="1"/>
</dbReference>
<dbReference type="InterPro" id="IPR045864">
    <property type="entry name" value="aa-tRNA-synth_II/BPL/LPL"/>
</dbReference>
<dbReference type="FunFam" id="3.30.980.10:FF:000004">
    <property type="entry name" value="Alanine--tRNA ligase, cytoplasmic"/>
    <property type="match status" value="1"/>
</dbReference>
<dbReference type="Gene3D" id="2.40.30.130">
    <property type="match status" value="1"/>
</dbReference>
<feature type="domain" description="Alanyl-transfer RNA synthetases family profile" evidence="13">
    <location>
        <begin position="2"/>
        <end position="709"/>
    </location>
</feature>
<comment type="cofactor">
    <cofactor evidence="11">
        <name>Zn(2+)</name>
        <dbReference type="ChEBI" id="CHEBI:29105"/>
    </cofactor>
    <text evidence="11">Binds 1 zinc ion per subunit.</text>
</comment>
<dbReference type="Gene3D" id="3.30.980.10">
    <property type="entry name" value="Threonyl-trna Synthetase, Chain A, domain 2"/>
    <property type="match status" value="1"/>
</dbReference>
<keyword evidence="7 11" id="KW-0067">ATP-binding</keyword>
<keyword evidence="9 11" id="KW-0648">Protein biosynthesis</keyword>
<keyword evidence="5 11" id="KW-0547">Nucleotide-binding</keyword>
<dbReference type="Pfam" id="PF01411">
    <property type="entry name" value="tRNA-synt_2c"/>
    <property type="match status" value="1"/>
</dbReference>
<evidence type="ECO:0000313" key="15">
    <source>
        <dbReference type="Proteomes" id="UP000824202"/>
    </source>
</evidence>
<feature type="binding site" evidence="11">
    <location>
        <position position="568"/>
    </location>
    <ligand>
        <name>Zn(2+)</name>
        <dbReference type="ChEBI" id="CHEBI:29105"/>
    </ligand>
</feature>
<evidence type="ECO:0000256" key="6">
    <source>
        <dbReference type="ARBA" id="ARBA00022833"/>
    </source>
</evidence>
<dbReference type="SUPFAM" id="SSF55186">
    <property type="entry name" value="ThrRS/AlaRS common domain"/>
    <property type="match status" value="1"/>
</dbReference>
<dbReference type="EMBL" id="DXFT01000071">
    <property type="protein sequence ID" value="HIX03178.1"/>
    <property type="molecule type" value="Genomic_DNA"/>
</dbReference>
<evidence type="ECO:0000313" key="14">
    <source>
        <dbReference type="EMBL" id="HIX03178.1"/>
    </source>
</evidence>
<dbReference type="GO" id="GO:0005524">
    <property type="term" value="F:ATP binding"/>
    <property type="evidence" value="ECO:0007669"/>
    <property type="project" value="UniProtKB-UniRule"/>
</dbReference>
<feature type="coiled-coil region" evidence="12">
    <location>
        <begin position="724"/>
        <end position="751"/>
    </location>
</feature>
<dbReference type="InterPro" id="IPR050058">
    <property type="entry name" value="Ala-tRNA_ligase"/>
</dbReference>
<name>A0A9D1UZ73_9BACT</name>
<comment type="caution">
    <text evidence="14">The sequence shown here is derived from an EMBL/GenBank/DDBJ whole genome shotgun (WGS) entry which is preliminary data.</text>
</comment>
<evidence type="ECO:0000256" key="8">
    <source>
        <dbReference type="ARBA" id="ARBA00022884"/>
    </source>
</evidence>
<dbReference type="SMART" id="SM00863">
    <property type="entry name" value="tRNA_SAD"/>
    <property type="match status" value="1"/>
</dbReference>
<dbReference type="InterPro" id="IPR018165">
    <property type="entry name" value="Ala-tRNA-synth_IIc_core"/>
</dbReference>
<dbReference type="HAMAP" id="MF_00036_B">
    <property type="entry name" value="Ala_tRNA_synth_B"/>
    <property type="match status" value="1"/>
</dbReference>
<gene>
    <name evidence="11 14" type="primary">alaS</name>
    <name evidence="14" type="ORF">H9863_03555</name>
</gene>
<evidence type="ECO:0000256" key="5">
    <source>
        <dbReference type="ARBA" id="ARBA00022741"/>
    </source>
</evidence>
<evidence type="ECO:0000256" key="9">
    <source>
        <dbReference type="ARBA" id="ARBA00022917"/>
    </source>
</evidence>
<dbReference type="GO" id="GO:0004813">
    <property type="term" value="F:alanine-tRNA ligase activity"/>
    <property type="evidence" value="ECO:0007669"/>
    <property type="project" value="UniProtKB-UniRule"/>
</dbReference>
<dbReference type="NCBIfam" id="TIGR00344">
    <property type="entry name" value="alaS"/>
    <property type="match status" value="1"/>
</dbReference>
<keyword evidence="3 11" id="KW-0436">Ligase</keyword>
<dbReference type="InterPro" id="IPR012947">
    <property type="entry name" value="tRNA_SAD"/>
</dbReference>
<protein>
    <recommendedName>
        <fullName evidence="11">Alanine--tRNA ligase</fullName>
        <ecNumber evidence="11">6.1.1.7</ecNumber>
    </recommendedName>
    <alternativeName>
        <fullName evidence="11">Alanyl-tRNA synthetase</fullName>
        <shortName evidence="11">AlaRS</shortName>
    </alternativeName>
</protein>
<accession>A0A9D1UZ73</accession>
<dbReference type="EC" id="6.1.1.7" evidence="11"/>
<comment type="subcellular location">
    <subcellularLocation>
        <location evidence="11">Cytoplasm</location>
    </subcellularLocation>
</comment>
<dbReference type="InterPro" id="IPR018163">
    <property type="entry name" value="Thr/Ala-tRNA-synth_IIc_edit"/>
</dbReference>
<organism evidence="14 15">
    <name type="scientific">Candidatus Odoribacter faecigallinarum</name>
    <dbReference type="NCBI Taxonomy" id="2838706"/>
    <lineage>
        <taxon>Bacteria</taxon>
        <taxon>Pseudomonadati</taxon>
        <taxon>Bacteroidota</taxon>
        <taxon>Bacteroidia</taxon>
        <taxon>Bacteroidales</taxon>
        <taxon>Odoribacteraceae</taxon>
        <taxon>Odoribacter</taxon>
    </lineage>
</organism>
<keyword evidence="12" id="KW-0175">Coiled coil</keyword>
<dbReference type="Proteomes" id="UP000824202">
    <property type="component" value="Unassembled WGS sequence"/>
</dbReference>
<dbReference type="GO" id="GO:0000049">
    <property type="term" value="F:tRNA binding"/>
    <property type="evidence" value="ECO:0007669"/>
    <property type="project" value="UniProtKB-KW"/>
</dbReference>
<evidence type="ECO:0000256" key="3">
    <source>
        <dbReference type="ARBA" id="ARBA00022598"/>
    </source>
</evidence>
<keyword evidence="6 11" id="KW-0862">Zinc</keyword>
<dbReference type="Pfam" id="PF07973">
    <property type="entry name" value="tRNA_SAD"/>
    <property type="match status" value="1"/>
</dbReference>
<feature type="binding site" evidence="11">
    <location>
        <position position="670"/>
    </location>
    <ligand>
        <name>Zn(2+)</name>
        <dbReference type="ChEBI" id="CHEBI:29105"/>
    </ligand>
</feature>
<reference evidence="14" key="1">
    <citation type="journal article" date="2021" name="PeerJ">
        <title>Extensive microbial diversity within the chicken gut microbiome revealed by metagenomics and culture.</title>
        <authorList>
            <person name="Gilroy R."/>
            <person name="Ravi A."/>
            <person name="Getino M."/>
            <person name="Pursley I."/>
            <person name="Horton D.L."/>
            <person name="Alikhan N.F."/>
            <person name="Baker D."/>
            <person name="Gharbi K."/>
            <person name="Hall N."/>
            <person name="Watson M."/>
            <person name="Adriaenssens E.M."/>
            <person name="Foster-Nyarko E."/>
            <person name="Jarju S."/>
            <person name="Secka A."/>
            <person name="Antonio M."/>
            <person name="Oren A."/>
            <person name="Chaudhuri R.R."/>
            <person name="La Ragione R."/>
            <person name="Hildebrand F."/>
            <person name="Pallen M.J."/>
        </authorList>
    </citation>
    <scope>NUCLEOTIDE SEQUENCE</scope>
    <source>
        <strain evidence="14">23274</strain>
    </source>
</reference>
<feature type="binding site" evidence="11">
    <location>
        <position position="666"/>
    </location>
    <ligand>
        <name>Zn(2+)</name>
        <dbReference type="ChEBI" id="CHEBI:29105"/>
    </ligand>
</feature>
<dbReference type="GO" id="GO:0002161">
    <property type="term" value="F:aminoacyl-tRNA deacylase activity"/>
    <property type="evidence" value="ECO:0007669"/>
    <property type="project" value="TreeGrafter"/>
</dbReference>
<dbReference type="PANTHER" id="PTHR11777:SF9">
    <property type="entry name" value="ALANINE--TRNA LIGASE, CYTOPLASMIC"/>
    <property type="match status" value="1"/>
</dbReference>
<dbReference type="InterPro" id="IPR018162">
    <property type="entry name" value="Ala-tRNA-ligase_IIc_anticod-bd"/>
</dbReference>
<dbReference type="InterPro" id="IPR023033">
    <property type="entry name" value="Ala_tRNA_ligase_euk/bac"/>
</dbReference>